<sequence>MLGTRQSRAEAGATECSTTLASQLQQAWLQSQIQSQSAKLQRRGLATARGKDVSVEKRAYQQQFHQVASDLSSIVADHNGVRGLVNYEELYFHKSRLETPEFPKRPVTPQLVSYSRKADLPQRSISGSVSDVSTLSSLSSSSSGSLSPSSQFTSGALQREAFCGALDVVDCGDSGARDLAAQTEPLVRFLDGLLVDEDLEKLDKFSSQEGFSYQAMAKEFDSLVSPVALESGSSESTDEDYDISWTTDMVSLRTEEDLTDKLIHAYTCNLYKHVTDVTENVDSSTWINERDAVTDHSDSQWDYYLERVRAKPEGRSLSSSLLQDHFFGKDMSLDTYSFSPGCVDLKELLLRCALVVSQEDVRSANDLIRELRHHSSAHGNALQRMAYYYMEALVAKMSGTGAQLYMAITSNTPSSATMVKAHRLFVDFSPYTKVSHFFSTKTILDAFEGAERVHLVDYGVSWGAQWPCLIQRLSQRREGPPHLRITCIDVPQSGGNRATANLHEVGRRLTQFAKLWNVPFEFQALSEKWETITPAQLCLKHDEVLAVHCQYRLKNLLDESIMAASPRKIVLDRIRSMNPKVFVMLTVNANYNAPFFMTRFRESLKHYSSMFDAMEVSMPANDPDRVILEKEFYGREILNIVACEGVERVERAEPYRQWQTRTQRAGFSQKPLSPIMMRKIQAMMGSYHKEYGIGEDGCWFLMGWKNQIVRALTVWEPTPKTHVA</sequence>
<dbReference type="PANTHER" id="PTHR31636">
    <property type="entry name" value="OSJNBA0084A10.13 PROTEIN-RELATED"/>
    <property type="match status" value="1"/>
</dbReference>
<evidence type="ECO:0000256" key="1">
    <source>
        <dbReference type="ARBA" id="ARBA00023015"/>
    </source>
</evidence>
<accession>A0A8T0GHB2</accession>
<name>A0A8T0GHB2_CERPU</name>
<reference evidence="3 4" key="1">
    <citation type="submission" date="2020-06" db="EMBL/GenBank/DDBJ databases">
        <title>WGS assembly of Ceratodon purpureus strain R40.</title>
        <authorList>
            <person name="Carey S.B."/>
            <person name="Jenkins J."/>
            <person name="Shu S."/>
            <person name="Lovell J.T."/>
            <person name="Sreedasyam A."/>
            <person name="Maumus F."/>
            <person name="Tiley G.P."/>
            <person name="Fernandez-Pozo N."/>
            <person name="Barry K."/>
            <person name="Chen C."/>
            <person name="Wang M."/>
            <person name="Lipzen A."/>
            <person name="Daum C."/>
            <person name="Saski C.A."/>
            <person name="Payton A.C."/>
            <person name="Mcbreen J.C."/>
            <person name="Conrad R.E."/>
            <person name="Kollar L.M."/>
            <person name="Olsson S."/>
            <person name="Huttunen S."/>
            <person name="Landis J.B."/>
            <person name="Wickett N.J."/>
            <person name="Johnson M.G."/>
            <person name="Rensing S.A."/>
            <person name="Grimwood J."/>
            <person name="Schmutz J."/>
            <person name="Mcdaniel S.F."/>
        </authorList>
    </citation>
    <scope>NUCLEOTIDE SEQUENCE [LARGE SCALE GENOMIC DNA]</scope>
    <source>
        <strain evidence="3 4">R40</strain>
    </source>
</reference>
<keyword evidence="4" id="KW-1185">Reference proteome</keyword>
<dbReference type="PROSITE" id="PS50985">
    <property type="entry name" value="GRAS"/>
    <property type="match status" value="1"/>
</dbReference>
<gene>
    <name evidence="3" type="ORF">KC19_11G149100</name>
</gene>
<keyword evidence="1" id="KW-0805">Transcription regulation</keyword>
<dbReference type="InterPro" id="IPR005202">
    <property type="entry name" value="TF_GRAS"/>
</dbReference>
<organism evidence="3 4">
    <name type="scientific">Ceratodon purpureus</name>
    <name type="common">Fire moss</name>
    <name type="synonym">Dicranum purpureum</name>
    <dbReference type="NCBI Taxonomy" id="3225"/>
    <lineage>
        <taxon>Eukaryota</taxon>
        <taxon>Viridiplantae</taxon>
        <taxon>Streptophyta</taxon>
        <taxon>Embryophyta</taxon>
        <taxon>Bryophyta</taxon>
        <taxon>Bryophytina</taxon>
        <taxon>Bryopsida</taxon>
        <taxon>Dicranidae</taxon>
        <taxon>Pseudoditrichales</taxon>
        <taxon>Ditrichaceae</taxon>
        <taxon>Ceratodon</taxon>
    </lineage>
</organism>
<comment type="caution">
    <text evidence="3">The sequence shown here is derived from an EMBL/GenBank/DDBJ whole genome shotgun (WGS) entry which is preliminary data.</text>
</comment>
<proteinExistence type="predicted"/>
<dbReference type="EMBL" id="CM026432">
    <property type="protein sequence ID" value="KAG0557684.1"/>
    <property type="molecule type" value="Genomic_DNA"/>
</dbReference>
<keyword evidence="2" id="KW-0804">Transcription</keyword>
<evidence type="ECO:0000313" key="4">
    <source>
        <dbReference type="Proteomes" id="UP000822688"/>
    </source>
</evidence>
<evidence type="ECO:0000313" key="3">
    <source>
        <dbReference type="EMBL" id="KAG0557684.1"/>
    </source>
</evidence>
<protein>
    <submittedName>
        <fullName evidence="3">Uncharacterized protein</fullName>
    </submittedName>
</protein>
<evidence type="ECO:0000256" key="2">
    <source>
        <dbReference type="ARBA" id="ARBA00023163"/>
    </source>
</evidence>
<dbReference type="Proteomes" id="UP000822688">
    <property type="component" value="Chromosome 11"/>
</dbReference>
<dbReference type="Pfam" id="PF03514">
    <property type="entry name" value="GRAS"/>
    <property type="match status" value="1"/>
</dbReference>
<dbReference type="AlphaFoldDB" id="A0A8T0GHB2"/>